<accession>K7FFI2</accession>
<evidence type="ECO:0000313" key="1">
    <source>
        <dbReference type="Ensembl" id="ENSPSIP00000006792.1"/>
    </source>
</evidence>
<keyword evidence="2" id="KW-1185">Reference proteome</keyword>
<reference evidence="1" key="4">
    <citation type="submission" date="2025-09" db="UniProtKB">
        <authorList>
            <consortium name="Ensembl"/>
        </authorList>
    </citation>
    <scope>IDENTIFICATION</scope>
</reference>
<dbReference type="Gene3D" id="1.25.10.10">
    <property type="entry name" value="Leucine-rich Repeat Variant"/>
    <property type="match status" value="2"/>
</dbReference>
<dbReference type="GeneTree" id="ENSGT00390000007247"/>
<dbReference type="HOGENOM" id="CLU_843465_0_0_1"/>
<dbReference type="AlphaFoldDB" id="K7FFI2"/>
<proteinExistence type="predicted"/>
<reference evidence="2" key="2">
    <citation type="journal article" date="2013" name="Nat. Genet.">
        <title>The draft genomes of soft-shell turtle and green sea turtle yield insights into the development and evolution of the turtle-specific body plan.</title>
        <authorList>
            <person name="Wang Z."/>
            <person name="Pascual-Anaya J."/>
            <person name="Zadissa A."/>
            <person name="Li W."/>
            <person name="Niimura Y."/>
            <person name="Huang Z."/>
            <person name="Li C."/>
            <person name="White S."/>
            <person name="Xiong Z."/>
            <person name="Fang D."/>
            <person name="Wang B."/>
            <person name="Ming Y."/>
            <person name="Chen Y."/>
            <person name="Zheng Y."/>
            <person name="Kuraku S."/>
            <person name="Pignatelli M."/>
            <person name="Herrero J."/>
            <person name="Beal K."/>
            <person name="Nozawa M."/>
            <person name="Li Q."/>
            <person name="Wang J."/>
            <person name="Zhang H."/>
            <person name="Yu L."/>
            <person name="Shigenobu S."/>
            <person name="Wang J."/>
            <person name="Liu J."/>
            <person name="Flicek P."/>
            <person name="Searle S."/>
            <person name="Wang J."/>
            <person name="Kuratani S."/>
            <person name="Yin Y."/>
            <person name="Aken B."/>
            <person name="Zhang G."/>
            <person name="Irie N."/>
        </authorList>
    </citation>
    <scope>NUCLEOTIDE SEQUENCE [LARGE SCALE GENOMIC DNA]</scope>
    <source>
        <strain evidence="2">Daiwa-1</strain>
    </source>
</reference>
<dbReference type="OMA" id="CLETCVM"/>
<dbReference type="SUPFAM" id="SSF48371">
    <property type="entry name" value="ARM repeat"/>
    <property type="match status" value="1"/>
</dbReference>
<dbReference type="InterPro" id="IPR011989">
    <property type="entry name" value="ARM-like"/>
</dbReference>
<reference evidence="2" key="1">
    <citation type="submission" date="2011-10" db="EMBL/GenBank/DDBJ databases">
        <authorList>
            <consortium name="Soft-shell Turtle Genome Consortium"/>
        </authorList>
    </citation>
    <scope>NUCLEOTIDE SEQUENCE [LARGE SCALE GENOMIC DNA]</scope>
    <source>
        <strain evidence="2">Daiwa-1</strain>
    </source>
</reference>
<dbReference type="PANTHER" id="PTHR38323:SF1">
    <property type="entry name" value="PROTEIN HEATR9"/>
    <property type="match status" value="1"/>
</dbReference>
<dbReference type="PANTHER" id="PTHR38323">
    <property type="entry name" value="PROTEIN HEATR9"/>
    <property type="match status" value="1"/>
</dbReference>
<name>K7FFI2_PELSI</name>
<dbReference type="Proteomes" id="UP000007267">
    <property type="component" value="Unassembled WGS sequence"/>
</dbReference>
<evidence type="ECO:0000313" key="2">
    <source>
        <dbReference type="Proteomes" id="UP000007267"/>
    </source>
</evidence>
<dbReference type="eggNOG" id="ENOG502S0KU">
    <property type="taxonomic scope" value="Eukaryota"/>
</dbReference>
<protein>
    <submittedName>
        <fullName evidence="1">Uncharacterized protein</fullName>
    </submittedName>
</protein>
<dbReference type="EMBL" id="AGCU01100357">
    <property type="status" value="NOT_ANNOTATED_CDS"/>
    <property type="molecule type" value="Genomic_DNA"/>
</dbReference>
<dbReference type="Ensembl" id="ENSPSIT00000006830.1">
    <property type="protein sequence ID" value="ENSPSIP00000006792.1"/>
    <property type="gene ID" value="ENSPSIG00000006209.1"/>
</dbReference>
<sequence>AKIRWKDDDPEVKILKMQRIKELTESLASSVEQEQIYAAQALGCLGVTDELVLTALRNAVCRSLPVRCEVSRTLVLLGCLDAAVVRELLRQLKKGSPAQREDALAALEVALHRRAMAPESQSVGGSQARLVRALEQLAASQDPTDDSVLSAATCLVFLDASSPTAREVLLKCLAQQDMKKKMHALNILVKHMVVVNADIIQALIDQLRHSPVYKHRADAANLLSSMGLERIQQEGLEKEVFQLLVEKLHREPFLVVRQTVAMASGALQMKEQIWDLVEKQLKEKSEISRKQAAASLGVLGLRNKHMFFSLLETLELDSSPAVRIQVSEAL</sequence>
<dbReference type="InterPro" id="IPR016024">
    <property type="entry name" value="ARM-type_fold"/>
</dbReference>
<dbReference type="InterPro" id="IPR052873">
    <property type="entry name" value="HEATR9"/>
</dbReference>
<reference evidence="1" key="3">
    <citation type="submission" date="2025-08" db="UniProtKB">
        <authorList>
            <consortium name="Ensembl"/>
        </authorList>
    </citation>
    <scope>IDENTIFICATION</scope>
</reference>
<organism evidence="1 2">
    <name type="scientific">Pelodiscus sinensis</name>
    <name type="common">Chinese softshell turtle</name>
    <name type="synonym">Trionyx sinensis</name>
    <dbReference type="NCBI Taxonomy" id="13735"/>
    <lineage>
        <taxon>Eukaryota</taxon>
        <taxon>Metazoa</taxon>
        <taxon>Chordata</taxon>
        <taxon>Craniata</taxon>
        <taxon>Vertebrata</taxon>
        <taxon>Euteleostomi</taxon>
        <taxon>Archelosauria</taxon>
        <taxon>Testudinata</taxon>
        <taxon>Testudines</taxon>
        <taxon>Cryptodira</taxon>
        <taxon>Trionychia</taxon>
        <taxon>Trionychidae</taxon>
        <taxon>Pelodiscus</taxon>
    </lineage>
</organism>
<dbReference type="EMBL" id="AGCU01100358">
    <property type="status" value="NOT_ANNOTATED_CDS"/>
    <property type="molecule type" value="Genomic_DNA"/>
</dbReference>